<evidence type="ECO:0000313" key="2">
    <source>
        <dbReference type="Proteomes" id="UP000198415"/>
    </source>
</evidence>
<accession>A0A238W2G2</accession>
<name>A0A238W2G2_9ACTN</name>
<protein>
    <recommendedName>
        <fullName evidence="3">DNA-binding protein</fullName>
    </recommendedName>
</protein>
<sequence>MSGKLLDAGAILPGPPTDAGQDVMTARCYRHPVLDGRTMVRLVGATVGPAEDLSMEFLGFAGAATPVEVGHGRRLALGFPAWALVHDPANGRHALALVKEMEKLARTARHKPGNARDGYGELAERLGAAAPQLLPTFWEQAGRAFLAAENQRMAGSCFTEARRAEQVHGLAVDEDRVRDVHLEFALAGGLTATMLAAYAREVVARRPPAEAYELVRNLSLRRVAGGLPPHVSMAADLARLARAAGRNPDREAEEVVALLLTYPATARSHPSVWKSLRKILIRLGKRDATVRARLLEISPEPPGWRTDVREQWLELLEATGAAADLTSPAPGAVSAGRWLERFLKLHGEGRNARLIALVERMTDRLRAEGGVRISGYALGVDLDVLDVCRAAGVPVDIGDVRRAHGFKVDEWADDEGPGRRDLAAIAADPQLRPLLRAGVRSALGKLRDDGSLTSAPMPAELMMAAFGAAGVRAVLTELIGDLTGQAGTSTVAGLHKILIELAPLWSSTAIEFAPDAFGLLTGVDMPAVLARTLRAGLLAELTWPAYERAAQRLQQIDVGVAWPELVLHDERSAQVISPDGRVAEHVFRFDWAGRRYAPNRWWSRFGCLFADGELLVYWHGDNGQVGYWSSRPDDLIEGEWQFHPAQGWWRPPLPVPGGGSTTGSLPMHAGDARIVSPEGYGVAGDGQAFWRREPVDPDAPHWRRELRWREFDPRTGQGGRVSLPAFFAAAGDGLDPDYSSLRPVPAEFADSPLGVRDGLAGWRVTRSPEGVPTAEGIDGRTAATLIGPHRTPGETPIGAVSLPGSTAALPVTLPNSTVRVWTADGAHLLDEQKISTGTLPPFAWWHAMRARDEAGSAALRSLDEDTAAALLTVDDSVTGAKALREAVTANLVAHLPGITDATLRARVAEVVTQVVRMRRRIAEISRQLGRRPRRDLPRITDNALTTAWDGLGDLEPAHYRSMPGEQCLFLEQIVAVGECLARPDSADPAQIPSVGATWASLLAGLGAVALRAASPATSDEDRTALAGLLATIAGTPLDGEAAPLRIVRVAQDGMVDGAVDWHRDGARLTVVFPPDGYHHSYNPDGRWQRDVIQVAPDGVFTLPPSPVLYERESVRPSGRLAGERLRAFLTLLAERGPAPWRPSSAEALAEATGMTRAEAVLLLAGLPGVARWEATFLSTEQRRLLGLTGPHATLGREAVQELSHRERVALLDAAMPTDPVALWEHGPDVAAIAEKWIALRGRRVAVPEELVAGLARVVDRSLAPALLRAVAAPAPGDCLTTDGPAPDGTVPFDADHLPAAAVALPWLAYHLTWDDPLRAALPEALRLVRERLRNPNLRVGEGWYRVAARPDAGPALVDTYTYDGHVTVSLVPAELSGLDDPAIGLVDDETAVALRILLSTSIEEAVATPEGASGDPRDPRVCLPTLVDEVRERYRLDGDAAAYYLQLLALPDPADKAVRAWNGWTSTELRRAQRALIDAGLVVTAKRERAGRPVFLPGGWQAARAPHLPVETWKLTMYQELDRVRLVVSSLPLLFRTAWGRITDGDVPRYHDLEENR</sequence>
<keyword evidence="2" id="KW-1185">Reference proteome</keyword>
<gene>
    <name evidence="1" type="ORF">SAMN06264365_102104</name>
</gene>
<evidence type="ECO:0000313" key="1">
    <source>
        <dbReference type="EMBL" id="SNR40698.1"/>
    </source>
</evidence>
<dbReference type="Proteomes" id="UP000198415">
    <property type="component" value="Unassembled WGS sequence"/>
</dbReference>
<reference evidence="1 2" key="1">
    <citation type="submission" date="2017-06" db="EMBL/GenBank/DDBJ databases">
        <authorList>
            <person name="Kim H.J."/>
            <person name="Triplett B.A."/>
        </authorList>
    </citation>
    <scope>NUCLEOTIDE SEQUENCE [LARGE SCALE GENOMIC DNA]</scope>
    <source>
        <strain evidence="1 2">DSM 43151</strain>
    </source>
</reference>
<dbReference type="RefSeq" id="WP_089291960.1">
    <property type="nucleotide sequence ID" value="NZ_BOMU01000033.1"/>
</dbReference>
<proteinExistence type="predicted"/>
<organism evidence="1 2">
    <name type="scientific">Actinoplanes regularis</name>
    <dbReference type="NCBI Taxonomy" id="52697"/>
    <lineage>
        <taxon>Bacteria</taxon>
        <taxon>Bacillati</taxon>
        <taxon>Actinomycetota</taxon>
        <taxon>Actinomycetes</taxon>
        <taxon>Micromonosporales</taxon>
        <taxon>Micromonosporaceae</taxon>
        <taxon>Actinoplanes</taxon>
    </lineage>
</organism>
<dbReference type="OrthoDB" id="218750at2"/>
<evidence type="ECO:0008006" key="3">
    <source>
        <dbReference type="Google" id="ProtNLM"/>
    </source>
</evidence>
<dbReference type="EMBL" id="FZNR01000002">
    <property type="protein sequence ID" value="SNR40698.1"/>
    <property type="molecule type" value="Genomic_DNA"/>
</dbReference>